<name>A0ABY4E8A7_VITST</name>
<evidence type="ECO:0000313" key="3">
    <source>
        <dbReference type="Proteomes" id="UP000832034"/>
    </source>
</evidence>
<sequence length="171" mass="19688">MHTTNRFQRLWRHATASHKKWQQQFPKSLLTRIETLIAASEPKHLGQIRVVIENNMPLSDVWANVSPRERAWQCFGELGVWDTEYNTGVLLYIGWSDRALEIVADRGIARQVDEQVWQKICQQLSQAFVAQQFETGTETALQQLTDVLQAHIPRDGSHIADNELSDEVVVR</sequence>
<dbReference type="PANTHER" id="PTHR30373:SF8">
    <property type="entry name" value="BLL7265 PROTEIN"/>
    <property type="match status" value="1"/>
</dbReference>
<organism evidence="2 3">
    <name type="scientific">Vitreoscilla stercoraria</name>
    <dbReference type="NCBI Taxonomy" id="61"/>
    <lineage>
        <taxon>Bacteria</taxon>
        <taxon>Pseudomonadati</taxon>
        <taxon>Pseudomonadota</taxon>
        <taxon>Betaproteobacteria</taxon>
        <taxon>Neisseriales</taxon>
        <taxon>Neisseriaceae</taxon>
        <taxon>Vitreoscilla</taxon>
    </lineage>
</organism>
<dbReference type="Pfam" id="PF04536">
    <property type="entry name" value="TPM_phosphatase"/>
    <property type="match status" value="1"/>
</dbReference>
<protein>
    <submittedName>
        <fullName evidence="2">TPM domain-containing protein</fullName>
    </submittedName>
</protein>
<evidence type="ECO:0000259" key="1">
    <source>
        <dbReference type="Pfam" id="PF04536"/>
    </source>
</evidence>
<dbReference type="PANTHER" id="PTHR30373">
    <property type="entry name" value="UPF0603 PROTEIN YGCG"/>
    <property type="match status" value="1"/>
</dbReference>
<gene>
    <name evidence="2" type="ORF">LVJ81_08280</name>
</gene>
<evidence type="ECO:0000313" key="2">
    <source>
        <dbReference type="EMBL" id="UOO91640.1"/>
    </source>
</evidence>
<accession>A0ABY4E8A7</accession>
<feature type="domain" description="TPM" evidence="1">
    <location>
        <begin position="31"/>
        <end position="146"/>
    </location>
</feature>
<keyword evidence="3" id="KW-1185">Reference proteome</keyword>
<dbReference type="RefSeq" id="WP_019958391.1">
    <property type="nucleotide sequence ID" value="NZ_CP091512.1"/>
</dbReference>
<proteinExistence type="predicted"/>
<reference evidence="2" key="2">
    <citation type="journal article" date="2022" name="Res Sq">
        <title>Evolution of multicellular longitudinally dividing oral cavity symbionts (Neisseriaceae).</title>
        <authorList>
            <person name="Nyongesa S."/>
            <person name="Weber P."/>
            <person name="Bernet E."/>
            <person name="Pullido F."/>
            <person name="Nieckarz M."/>
            <person name="Delaby M."/>
            <person name="Nieves C."/>
            <person name="Viehboeck T."/>
            <person name="Krause N."/>
            <person name="Rivera-Millot A."/>
            <person name="Nakamura A."/>
            <person name="Vischer N."/>
            <person name="VanNieuwenhze M."/>
            <person name="Brun Y."/>
            <person name="Cava F."/>
            <person name="Bulgheresi S."/>
            <person name="Veyrier F."/>
        </authorList>
    </citation>
    <scope>NUCLEOTIDE SEQUENCE</scope>
    <source>
        <strain evidence="2">SAG 1488-6</strain>
    </source>
</reference>
<dbReference type="InterPro" id="IPR007621">
    <property type="entry name" value="TPM_dom"/>
</dbReference>
<reference evidence="2" key="1">
    <citation type="submission" date="2021-12" db="EMBL/GenBank/DDBJ databases">
        <authorList>
            <person name="Veyrier F.J."/>
        </authorList>
    </citation>
    <scope>NUCLEOTIDE SEQUENCE</scope>
    <source>
        <strain evidence="2">SAG 1488-6</strain>
    </source>
</reference>
<dbReference type="Proteomes" id="UP000832034">
    <property type="component" value="Chromosome"/>
</dbReference>
<dbReference type="EMBL" id="CP091512">
    <property type="protein sequence ID" value="UOO91640.1"/>
    <property type="molecule type" value="Genomic_DNA"/>
</dbReference>
<dbReference type="Gene3D" id="3.10.310.50">
    <property type="match status" value="1"/>
</dbReference>